<proteinExistence type="predicted"/>
<protein>
    <submittedName>
        <fullName evidence="2">Uncharacterized protein</fullName>
    </submittedName>
</protein>
<comment type="caution">
    <text evidence="2">The sequence shown here is derived from an EMBL/GenBank/DDBJ whole genome shotgun (WGS) entry which is preliminary data.</text>
</comment>
<dbReference type="EMBL" id="NMUH01000073">
    <property type="protein sequence ID" value="MQL70603.1"/>
    <property type="molecule type" value="Genomic_DNA"/>
</dbReference>
<feature type="region of interest" description="Disordered" evidence="1">
    <location>
        <begin position="1"/>
        <end position="68"/>
    </location>
</feature>
<evidence type="ECO:0000313" key="3">
    <source>
        <dbReference type="Proteomes" id="UP000652761"/>
    </source>
</evidence>
<reference evidence="2" key="1">
    <citation type="submission" date="2017-07" db="EMBL/GenBank/DDBJ databases">
        <title>Taro Niue Genome Assembly and Annotation.</title>
        <authorList>
            <person name="Atibalentja N."/>
            <person name="Keating K."/>
            <person name="Fields C.J."/>
        </authorList>
    </citation>
    <scope>NUCLEOTIDE SEQUENCE</scope>
    <source>
        <strain evidence="2">Niue_2</strain>
        <tissue evidence="2">Leaf</tissue>
    </source>
</reference>
<sequence>MAAAEDQHAVLPAKASKLRFPLRSATKPVDKKTATAAADAPGGSATRSGYALSRMARRPPLCDPRDRKLSGSAAAYLRADHPPSLTEQL</sequence>
<evidence type="ECO:0000313" key="2">
    <source>
        <dbReference type="EMBL" id="MQL70603.1"/>
    </source>
</evidence>
<dbReference type="Proteomes" id="UP000652761">
    <property type="component" value="Unassembled WGS sequence"/>
</dbReference>
<keyword evidence="3" id="KW-1185">Reference proteome</keyword>
<organism evidence="2 3">
    <name type="scientific">Colocasia esculenta</name>
    <name type="common">Wild taro</name>
    <name type="synonym">Arum esculentum</name>
    <dbReference type="NCBI Taxonomy" id="4460"/>
    <lineage>
        <taxon>Eukaryota</taxon>
        <taxon>Viridiplantae</taxon>
        <taxon>Streptophyta</taxon>
        <taxon>Embryophyta</taxon>
        <taxon>Tracheophyta</taxon>
        <taxon>Spermatophyta</taxon>
        <taxon>Magnoliopsida</taxon>
        <taxon>Liliopsida</taxon>
        <taxon>Araceae</taxon>
        <taxon>Aroideae</taxon>
        <taxon>Colocasieae</taxon>
        <taxon>Colocasia</taxon>
    </lineage>
</organism>
<dbReference type="AlphaFoldDB" id="A0A843TMB0"/>
<name>A0A843TMB0_COLES</name>
<accession>A0A843TMB0</accession>
<gene>
    <name evidence="2" type="ORF">Taro_002928</name>
</gene>
<evidence type="ECO:0000256" key="1">
    <source>
        <dbReference type="SAM" id="MobiDB-lite"/>
    </source>
</evidence>